<dbReference type="InterPro" id="IPR036390">
    <property type="entry name" value="WH_DNA-bd_sf"/>
</dbReference>
<dbReference type="STRING" id="1802610.A2W32_05340"/>
<comment type="caution">
    <text evidence="1">The sequence shown here is derived from an EMBL/GenBank/DDBJ whole genome shotgun (WGS) entry which is preliminary data.</text>
</comment>
<dbReference type="Proteomes" id="UP000177371">
    <property type="component" value="Unassembled WGS sequence"/>
</dbReference>
<evidence type="ECO:0000313" key="1">
    <source>
        <dbReference type="EMBL" id="OGC49737.1"/>
    </source>
</evidence>
<organism evidence="1 2">
    <name type="scientific">candidate division WWE3 bacterium RBG_16_37_10</name>
    <dbReference type="NCBI Taxonomy" id="1802610"/>
    <lineage>
        <taxon>Bacteria</taxon>
        <taxon>Katanobacteria</taxon>
    </lineage>
</organism>
<name>A0A1F4UXR8_UNCKA</name>
<proteinExistence type="predicted"/>
<dbReference type="EMBL" id="MEUT01000044">
    <property type="protein sequence ID" value="OGC49737.1"/>
    <property type="molecule type" value="Genomic_DNA"/>
</dbReference>
<sequence>MKKIISPLRKTKLENRFHGFHRHFKNRFELIKSGVLTNSEYILWDLCYSALVDWDNRHLTYETFDFTNAEIATALSWDETTVSKNMASLIEKGFISRCDGRCKKVTNWDYTNYLLYQDEVKNIPIKILNHDISHEQNEKSPSKDENNIDIDEIIHEMDKDEYLKSLVDKGLTPNAIPP</sequence>
<reference evidence="1 2" key="1">
    <citation type="journal article" date="2016" name="Nat. Commun.">
        <title>Thousands of microbial genomes shed light on interconnected biogeochemical processes in an aquifer system.</title>
        <authorList>
            <person name="Anantharaman K."/>
            <person name="Brown C.T."/>
            <person name="Hug L.A."/>
            <person name="Sharon I."/>
            <person name="Castelle C.J."/>
            <person name="Probst A.J."/>
            <person name="Thomas B.C."/>
            <person name="Singh A."/>
            <person name="Wilkins M.J."/>
            <person name="Karaoz U."/>
            <person name="Brodie E.L."/>
            <person name="Williams K.H."/>
            <person name="Hubbard S.S."/>
            <person name="Banfield J.F."/>
        </authorList>
    </citation>
    <scope>NUCLEOTIDE SEQUENCE [LARGE SCALE GENOMIC DNA]</scope>
</reference>
<protein>
    <submittedName>
        <fullName evidence="1">Uncharacterized protein</fullName>
    </submittedName>
</protein>
<dbReference type="AlphaFoldDB" id="A0A1F4UXR8"/>
<gene>
    <name evidence="1" type="ORF">A2W32_05340</name>
</gene>
<evidence type="ECO:0000313" key="2">
    <source>
        <dbReference type="Proteomes" id="UP000177371"/>
    </source>
</evidence>
<accession>A0A1F4UXR8</accession>
<dbReference type="SUPFAM" id="SSF46785">
    <property type="entry name" value="Winged helix' DNA-binding domain"/>
    <property type="match status" value="1"/>
</dbReference>